<name>A0A8D8M9N4_9HEMI</name>
<dbReference type="AlphaFoldDB" id="A0A8D8M9N4"/>
<dbReference type="EMBL" id="HBUF01341715">
    <property type="protein sequence ID" value="CAG6704518.1"/>
    <property type="molecule type" value="Transcribed_RNA"/>
</dbReference>
<protein>
    <submittedName>
        <fullName evidence="1">Uncharacterized protein</fullName>
    </submittedName>
</protein>
<evidence type="ECO:0000313" key="1">
    <source>
        <dbReference type="EMBL" id="CAG6624555.1"/>
    </source>
</evidence>
<dbReference type="EMBL" id="HBUF01341713">
    <property type="protein sequence ID" value="CAG6704512.1"/>
    <property type="molecule type" value="Transcribed_RNA"/>
</dbReference>
<dbReference type="EMBL" id="HBUF01057516">
    <property type="protein sequence ID" value="CAG6624551.1"/>
    <property type="molecule type" value="Transcribed_RNA"/>
</dbReference>
<dbReference type="EMBL" id="HBUF01306234">
    <property type="protein sequence ID" value="CAG6692230.1"/>
    <property type="molecule type" value="Transcribed_RNA"/>
</dbReference>
<dbReference type="EMBL" id="HBUF01057515">
    <property type="protein sequence ID" value="CAG6624547.1"/>
    <property type="molecule type" value="Transcribed_RNA"/>
</dbReference>
<sequence>MCLCSLPDLVCCHRMVGASLSMKLLTGTVVQKPCVSCYFKSKRILNVSTPEWFTPKPTVMATRNRASLILLDNYSSVFWRISMKNVKWIPRNLRGLKLTEQEPRLETPKKFKPWRTFSVPVVIPLF</sequence>
<organism evidence="1">
    <name type="scientific">Cacopsylla melanoneura</name>
    <dbReference type="NCBI Taxonomy" id="428564"/>
    <lineage>
        <taxon>Eukaryota</taxon>
        <taxon>Metazoa</taxon>
        <taxon>Ecdysozoa</taxon>
        <taxon>Arthropoda</taxon>
        <taxon>Hexapoda</taxon>
        <taxon>Insecta</taxon>
        <taxon>Pterygota</taxon>
        <taxon>Neoptera</taxon>
        <taxon>Paraneoptera</taxon>
        <taxon>Hemiptera</taxon>
        <taxon>Sternorrhyncha</taxon>
        <taxon>Psylloidea</taxon>
        <taxon>Psyllidae</taxon>
        <taxon>Psyllinae</taxon>
        <taxon>Cacopsylla</taxon>
    </lineage>
</organism>
<dbReference type="EMBL" id="HBUF01057519">
    <property type="protein sequence ID" value="CAG6624563.1"/>
    <property type="molecule type" value="Transcribed_RNA"/>
</dbReference>
<dbReference type="EMBL" id="HBUF01057517">
    <property type="protein sequence ID" value="CAG6624555.1"/>
    <property type="molecule type" value="Transcribed_RNA"/>
</dbReference>
<dbReference type="EMBL" id="HBUF01306233">
    <property type="protein sequence ID" value="CAG6692227.1"/>
    <property type="molecule type" value="Transcribed_RNA"/>
</dbReference>
<dbReference type="EMBL" id="HBUF01341714">
    <property type="protein sequence ID" value="CAG6704515.1"/>
    <property type="molecule type" value="Transcribed_RNA"/>
</dbReference>
<dbReference type="EMBL" id="HBUF01057518">
    <property type="protein sequence ID" value="CAG6624559.1"/>
    <property type="molecule type" value="Transcribed_RNA"/>
</dbReference>
<accession>A0A8D8M9N4</accession>
<proteinExistence type="predicted"/>
<reference evidence="1" key="1">
    <citation type="submission" date="2021-05" db="EMBL/GenBank/DDBJ databases">
        <authorList>
            <person name="Alioto T."/>
            <person name="Alioto T."/>
            <person name="Gomez Garrido J."/>
        </authorList>
    </citation>
    <scope>NUCLEOTIDE SEQUENCE</scope>
</reference>